<evidence type="ECO:0000313" key="7">
    <source>
        <dbReference type="EMBL" id="SFA46848.1"/>
    </source>
</evidence>
<evidence type="ECO:0000313" key="8">
    <source>
        <dbReference type="Proteomes" id="UP000182054"/>
    </source>
</evidence>
<feature type="transmembrane region" description="Helical" evidence="6">
    <location>
        <begin position="50"/>
        <end position="67"/>
    </location>
</feature>
<keyword evidence="5 6" id="KW-0472">Membrane</keyword>
<dbReference type="RefSeq" id="WP_139203865.1">
    <property type="nucleotide sequence ID" value="NZ_FOJN01000004.1"/>
</dbReference>
<keyword evidence="3 6" id="KW-0812">Transmembrane</keyword>
<feature type="transmembrane region" description="Helical" evidence="6">
    <location>
        <begin position="314"/>
        <end position="337"/>
    </location>
</feature>
<feature type="transmembrane region" description="Helical" evidence="6">
    <location>
        <begin position="112"/>
        <end position="132"/>
    </location>
</feature>
<gene>
    <name evidence="7" type="ORF">SAMN05444374_104115</name>
</gene>
<feature type="transmembrane region" description="Helical" evidence="6">
    <location>
        <begin position="170"/>
        <end position="188"/>
    </location>
</feature>
<proteinExistence type="predicted"/>
<evidence type="ECO:0000256" key="5">
    <source>
        <dbReference type="ARBA" id="ARBA00023136"/>
    </source>
</evidence>
<dbReference type="GO" id="GO:0005886">
    <property type="term" value="C:plasma membrane"/>
    <property type="evidence" value="ECO:0007669"/>
    <property type="project" value="UniProtKB-SubCell"/>
</dbReference>
<dbReference type="AlphaFoldDB" id="A0A1I0T4X7"/>
<evidence type="ECO:0000256" key="3">
    <source>
        <dbReference type="ARBA" id="ARBA00022692"/>
    </source>
</evidence>
<dbReference type="PANTHER" id="PTHR30250">
    <property type="entry name" value="PST FAMILY PREDICTED COLANIC ACID TRANSPORTER"/>
    <property type="match status" value="1"/>
</dbReference>
<dbReference type="Proteomes" id="UP000182054">
    <property type="component" value="Unassembled WGS sequence"/>
</dbReference>
<keyword evidence="4 6" id="KW-1133">Transmembrane helix</keyword>
<feature type="transmembrane region" description="Helical" evidence="6">
    <location>
        <begin position="344"/>
        <end position="362"/>
    </location>
</feature>
<feature type="transmembrane region" description="Helical" evidence="6">
    <location>
        <begin position="208"/>
        <end position="227"/>
    </location>
</feature>
<dbReference type="InterPro" id="IPR050833">
    <property type="entry name" value="Poly_Biosynth_Transport"/>
</dbReference>
<feature type="transmembrane region" description="Helical" evidence="6">
    <location>
        <begin position="144"/>
        <end position="164"/>
    </location>
</feature>
<feature type="transmembrane region" description="Helical" evidence="6">
    <location>
        <begin position="239"/>
        <end position="262"/>
    </location>
</feature>
<accession>A0A1I0T4X7</accession>
<organism evidence="7 8">
    <name type="scientific">Rhodococcoides kroppenstedtii</name>
    <dbReference type="NCBI Taxonomy" id="293050"/>
    <lineage>
        <taxon>Bacteria</taxon>
        <taxon>Bacillati</taxon>
        <taxon>Actinomycetota</taxon>
        <taxon>Actinomycetes</taxon>
        <taxon>Mycobacteriales</taxon>
        <taxon>Nocardiaceae</taxon>
        <taxon>Rhodococcoides</taxon>
    </lineage>
</organism>
<evidence type="ECO:0000256" key="2">
    <source>
        <dbReference type="ARBA" id="ARBA00022475"/>
    </source>
</evidence>
<dbReference type="GeneID" id="85485271"/>
<evidence type="ECO:0000256" key="6">
    <source>
        <dbReference type="SAM" id="Phobius"/>
    </source>
</evidence>
<name>A0A1I0T4X7_9NOCA</name>
<comment type="subcellular location">
    <subcellularLocation>
        <location evidence="1">Cell membrane</location>
        <topology evidence="1">Multi-pass membrane protein</topology>
    </subcellularLocation>
</comment>
<feature type="transmembrane region" description="Helical" evidence="6">
    <location>
        <begin position="368"/>
        <end position="394"/>
    </location>
</feature>
<protein>
    <submittedName>
        <fullName evidence="7">Membrane protein involved in the export of O-antigen and teichoic acid</fullName>
    </submittedName>
</protein>
<evidence type="ECO:0000256" key="1">
    <source>
        <dbReference type="ARBA" id="ARBA00004651"/>
    </source>
</evidence>
<evidence type="ECO:0000256" key="4">
    <source>
        <dbReference type="ARBA" id="ARBA00022989"/>
    </source>
</evidence>
<reference evidence="7 8" key="1">
    <citation type="submission" date="2016-10" db="EMBL/GenBank/DDBJ databases">
        <authorList>
            <person name="de Groot N.N."/>
        </authorList>
    </citation>
    <scope>NUCLEOTIDE SEQUENCE [LARGE SCALE GENOMIC DNA]</scope>
    <source>
        <strain evidence="7 8">DSM 44908</strain>
    </source>
</reference>
<dbReference type="PANTHER" id="PTHR30250:SF11">
    <property type="entry name" value="O-ANTIGEN TRANSPORTER-RELATED"/>
    <property type="match status" value="1"/>
</dbReference>
<sequence>MIPARASAVAAGVSMVTAGSMLANLASYALQVVAADLLGPTGYGEFGPLLAAQLVLAVPALAVQTVIARDAVRGRPRASLRRTGRRCAWAVAGVALVAAPLLSMMLDIALPTVAAAVASAPVLVLLAAEQGVLQGGSRFRDLGLVLGAAGVGKVAPAVVALALGASAGPALLASAAGSAAAVVLARLVADRRADVAAGAAVGRVRDVLAASQVQLVIVLLTSVDLLLARRVLDADQAGIYALGAVAAKGAFWLPQAVGVVLYPRMADPRSSTAAVRSALAVLAAIGTVVVAGAAVAAPLVTVVLGPEYAAAAPLLWMFAAQGALLSMVQCALVASVARGDTRPAALAWLVVIGQAAVILLVADGTTSLVVVAVCGAAVATVVTTAVAALPGGVFGSSEGVSR</sequence>
<dbReference type="EMBL" id="FOJN01000004">
    <property type="protein sequence ID" value="SFA46848.1"/>
    <property type="molecule type" value="Genomic_DNA"/>
</dbReference>
<feature type="transmembrane region" description="Helical" evidence="6">
    <location>
        <begin position="87"/>
        <end position="106"/>
    </location>
</feature>
<keyword evidence="2" id="KW-1003">Cell membrane</keyword>
<dbReference type="OrthoDB" id="5140599at2"/>
<feature type="transmembrane region" description="Helical" evidence="6">
    <location>
        <begin position="274"/>
        <end position="302"/>
    </location>
</feature>